<gene>
    <name evidence="2" type="ORF">DBV15_00129</name>
</gene>
<name>A0A4V3SA17_9HYME</name>
<feature type="compositionally biased region" description="Basic and acidic residues" evidence="1">
    <location>
        <begin position="147"/>
        <end position="159"/>
    </location>
</feature>
<reference evidence="2 3" key="1">
    <citation type="journal article" date="2019" name="Philos. Trans. R. Soc. Lond., B, Biol. Sci.">
        <title>Ant behaviour and brain gene expression of defending hosts depend on the ecological success of the intruding social parasite.</title>
        <authorList>
            <person name="Kaur R."/>
            <person name="Stoldt M."/>
            <person name="Jongepier E."/>
            <person name="Feldmeyer B."/>
            <person name="Menzel F."/>
            <person name="Bornberg-Bauer E."/>
            <person name="Foitzik S."/>
        </authorList>
    </citation>
    <scope>NUCLEOTIDE SEQUENCE [LARGE SCALE GENOMIC DNA]</scope>
    <source>
        <tissue evidence="2">Whole body</tissue>
    </source>
</reference>
<comment type="caution">
    <text evidence="2">The sequence shown here is derived from an EMBL/GenBank/DDBJ whole genome shotgun (WGS) entry which is preliminary data.</text>
</comment>
<evidence type="ECO:0000256" key="1">
    <source>
        <dbReference type="SAM" id="MobiDB-lite"/>
    </source>
</evidence>
<proteinExistence type="predicted"/>
<accession>A0A4V3SA17</accession>
<dbReference type="AlphaFoldDB" id="A0A4V3SA17"/>
<evidence type="ECO:0000313" key="2">
    <source>
        <dbReference type="EMBL" id="TGZ47314.1"/>
    </source>
</evidence>
<dbReference type="EMBL" id="QBLH01002732">
    <property type="protein sequence ID" value="TGZ47314.1"/>
    <property type="molecule type" value="Genomic_DNA"/>
</dbReference>
<evidence type="ECO:0000313" key="3">
    <source>
        <dbReference type="Proteomes" id="UP000310200"/>
    </source>
</evidence>
<dbReference type="Proteomes" id="UP000310200">
    <property type="component" value="Unassembled WGS sequence"/>
</dbReference>
<keyword evidence="3" id="KW-1185">Reference proteome</keyword>
<feature type="region of interest" description="Disordered" evidence="1">
    <location>
        <begin position="127"/>
        <end position="183"/>
    </location>
</feature>
<feature type="compositionally biased region" description="Basic and acidic residues" evidence="1">
    <location>
        <begin position="170"/>
        <end position="183"/>
    </location>
</feature>
<organism evidence="2 3">
    <name type="scientific">Temnothorax longispinosus</name>
    <dbReference type="NCBI Taxonomy" id="300112"/>
    <lineage>
        <taxon>Eukaryota</taxon>
        <taxon>Metazoa</taxon>
        <taxon>Ecdysozoa</taxon>
        <taxon>Arthropoda</taxon>
        <taxon>Hexapoda</taxon>
        <taxon>Insecta</taxon>
        <taxon>Pterygota</taxon>
        <taxon>Neoptera</taxon>
        <taxon>Endopterygota</taxon>
        <taxon>Hymenoptera</taxon>
        <taxon>Apocrita</taxon>
        <taxon>Aculeata</taxon>
        <taxon>Formicoidea</taxon>
        <taxon>Formicidae</taxon>
        <taxon>Myrmicinae</taxon>
        <taxon>Temnothorax</taxon>
    </lineage>
</organism>
<sequence length="183" mass="20337">MGRDQSQVYLAWEKSTPVTVNSTSLQSSRVSRNSCLRVLSVFRQFRRVSLSSLNRESVKACVLSIKDPRTIESDRNRLRARQRRCRLAFKEHESGLRCETAEGEPGARGSGSVLFRHRVALRVAWTPATGTASRDPTPPIGVGPGRGGEHTGNRSERDGGVGQRGRRPGKHYDTEKESKHSNI</sequence>
<protein>
    <submittedName>
        <fullName evidence="2">Uncharacterized protein</fullName>
    </submittedName>
</protein>